<dbReference type="InterPro" id="IPR003347">
    <property type="entry name" value="JmjC_dom"/>
</dbReference>
<dbReference type="InterPro" id="IPR054504">
    <property type="entry name" value="PWWP_KDM3B"/>
</dbReference>
<organism evidence="17 18">
    <name type="scientific">Mastacembelus armatus</name>
    <name type="common">zig-zag eel</name>
    <dbReference type="NCBI Taxonomy" id="205130"/>
    <lineage>
        <taxon>Eukaryota</taxon>
        <taxon>Metazoa</taxon>
        <taxon>Chordata</taxon>
        <taxon>Craniata</taxon>
        <taxon>Vertebrata</taxon>
        <taxon>Euteleostomi</taxon>
        <taxon>Actinopterygii</taxon>
        <taxon>Neopterygii</taxon>
        <taxon>Teleostei</taxon>
        <taxon>Neoteleostei</taxon>
        <taxon>Acanthomorphata</taxon>
        <taxon>Anabantaria</taxon>
        <taxon>Synbranchiformes</taxon>
        <taxon>Mastacembelidae</taxon>
        <taxon>Mastacembelus</taxon>
    </lineage>
</organism>
<dbReference type="Pfam" id="PF22988">
    <property type="entry name" value="PWWP_KDM3B"/>
    <property type="match status" value="1"/>
</dbReference>
<feature type="region of interest" description="Disordered" evidence="15">
    <location>
        <begin position="1057"/>
        <end position="1090"/>
    </location>
</feature>
<dbReference type="GO" id="GO:0031490">
    <property type="term" value="F:chromatin DNA binding"/>
    <property type="evidence" value="ECO:0007669"/>
    <property type="project" value="TreeGrafter"/>
</dbReference>
<keyword evidence="2 14" id="KW-0479">Metal-binding</keyword>
<dbReference type="InterPro" id="IPR045109">
    <property type="entry name" value="LSDs-like"/>
</dbReference>
<dbReference type="EC" id="1.14.11.65" evidence="14"/>
<reference evidence="17" key="1">
    <citation type="submission" date="2025-08" db="UniProtKB">
        <authorList>
            <consortium name="Ensembl"/>
        </authorList>
    </citation>
    <scope>IDENTIFICATION</scope>
</reference>
<dbReference type="GO" id="GO:0006357">
    <property type="term" value="P:regulation of transcription by RNA polymerase II"/>
    <property type="evidence" value="ECO:0007669"/>
    <property type="project" value="TreeGrafter"/>
</dbReference>
<dbReference type="GeneTree" id="ENSGT00940000158095"/>
<keyword evidence="7" id="KW-0560">Oxidoreductase</keyword>
<evidence type="ECO:0000256" key="12">
    <source>
        <dbReference type="ARBA" id="ARBA00037987"/>
    </source>
</evidence>
<comment type="cofactor">
    <cofactor evidence="14">
        <name>Fe(2+)</name>
        <dbReference type="ChEBI" id="CHEBI:29033"/>
    </cofactor>
    <text evidence="14">Binds 1 Fe(2+) ion per subunit.</text>
</comment>
<feature type="compositionally biased region" description="Polar residues" evidence="15">
    <location>
        <begin position="585"/>
        <end position="599"/>
    </location>
</feature>
<evidence type="ECO:0000256" key="8">
    <source>
        <dbReference type="ARBA" id="ARBA00023004"/>
    </source>
</evidence>
<evidence type="ECO:0000259" key="16">
    <source>
        <dbReference type="PROSITE" id="PS51184"/>
    </source>
</evidence>
<evidence type="ECO:0000256" key="11">
    <source>
        <dbReference type="ARBA" id="ARBA00023242"/>
    </source>
</evidence>
<keyword evidence="11 14" id="KW-0539">Nucleus</keyword>
<keyword evidence="4" id="KW-0862">Zinc</keyword>
<keyword evidence="18" id="KW-1185">Reference proteome</keyword>
<dbReference type="PROSITE" id="PS51184">
    <property type="entry name" value="JMJC"/>
    <property type="match status" value="1"/>
</dbReference>
<feature type="domain" description="JmjC" evidence="16">
    <location>
        <begin position="1290"/>
        <end position="1495"/>
    </location>
</feature>
<evidence type="ECO:0000256" key="1">
    <source>
        <dbReference type="ARBA" id="ARBA00004123"/>
    </source>
</evidence>
<feature type="region of interest" description="Disordered" evidence="15">
    <location>
        <begin position="273"/>
        <end position="333"/>
    </location>
</feature>
<feature type="compositionally biased region" description="Low complexity" evidence="15">
    <location>
        <begin position="542"/>
        <end position="570"/>
    </location>
</feature>
<keyword evidence="5" id="KW-0156">Chromatin regulator</keyword>
<proteinExistence type="inferred from homology"/>
<evidence type="ECO:0000256" key="3">
    <source>
        <dbReference type="ARBA" id="ARBA00022771"/>
    </source>
</evidence>
<protein>
    <recommendedName>
        <fullName evidence="14">Lysine-specific demethylase</fullName>
        <ecNumber evidence="14">1.14.11.65</ecNumber>
    </recommendedName>
</protein>
<comment type="function">
    <text evidence="14">Histone demethylase that specifically demethylates 'Lys-9' of histone H3, thereby playing a central role in histone code.</text>
</comment>
<evidence type="ECO:0000256" key="5">
    <source>
        <dbReference type="ARBA" id="ARBA00022853"/>
    </source>
</evidence>
<reference evidence="17" key="2">
    <citation type="submission" date="2025-09" db="UniProtKB">
        <authorList>
            <consortium name="Ensembl"/>
        </authorList>
    </citation>
    <scope>IDENTIFICATION</scope>
</reference>
<feature type="compositionally biased region" description="Pro residues" evidence="15">
    <location>
        <begin position="279"/>
        <end position="288"/>
    </location>
</feature>
<feature type="region of interest" description="Disordered" evidence="15">
    <location>
        <begin position="961"/>
        <end position="1041"/>
    </location>
</feature>
<feature type="compositionally biased region" description="Low complexity" evidence="15">
    <location>
        <begin position="1032"/>
        <end position="1041"/>
    </location>
</feature>
<name>A0A7N9AX37_9TELE</name>
<keyword evidence="3" id="KW-0863">Zinc-finger</keyword>
<feature type="compositionally biased region" description="Basic and acidic residues" evidence="15">
    <location>
        <begin position="191"/>
        <end position="201"/>
    </location>
</feature>
<feature type="compositionally biased region" description="Low complexity" evidence="15">
    <location>
        <begin position="961"/>
        <end position="972"/>
    </location>
</feature>
<evidence type="ECO:0000313" key="17">
    <source>
        <dbReference type="Ensembl" id="ENSMAMP00000050947.1"/>
    </source>
</evidence>
<evidence type="ECO:0000256" key="9">
    <source>
        <dbReference type="ARBA" id="ARBA00023015"/>
    </source>
</evidence>
<comment type="similarity">
    <text evidence="12 14">Belongs to the JHDM2 histone demethylase family.</text>
</comment>
<evidence type="ECO:0000256" key="2">
    <source>
        <dbReference type="ARBA" id="ARBA00022723"/>
    </source>
</evidence>
<dbReference type="SMART" id="SM00558">
    <property type="entry name" value="JmjC"/>
    <property type="match status" value="1"/>
</dbReference>
<feature type="region of interest" description="Disordered" evidence="15">
    <location>
        <begin position="187"/>
        <end position="246"/>
    </location>
</feature>
<comment type="domain">
    <text evidence="14">The JmjC domain and the C6-type zinc-finger are required for the demethylation activity.</text>
</comment>
<dbReference type="Proteomes" id="UP000261640">
    <property type="component" value="Unplaced"/>
</dbReference>
<feature type="compositionally biased region" description="Low complexity" evidence="15">
    <location>
        <begin position="306"/>
        <end position="315"/>
    </location>
</feature>
<dbReference type="GO" id="GO:0000118">
    <property type="term" value="C:histone deacetylase complex"/>
    <property type="evidence" value="ECO:0007669"/>
    <property type="project" value="UniProtKB-UniRule"/>
</dbReference>
<accession>A0A7N9AX37</accession>
<dbReference type="SUPFAM" id="SSF51197">
    <property type="entry name" value="Clavaminate synthase-like"/>
    <property type="match status" value="1"/>
</dbReference>
<evidence type="ECO:0000256" key="13">
    <source>
        <dbReference type="ARBA" id="ARBA00047648"/>
    </source>
</evidence>
<dbReference type="Gene3D" id="2.60.120.650">
    <property type="entry name" value="Cupin"/>
    <property type="match status" value="1"/>
</dbReference>
<feature type="compositionally biased region" description="Basic and acidic residues" evidence="15">
    <location>
        <begin position="618"/>
        <end position="631"/>
    </location>
</feature>
<comment type="catalytic activity">
    <reaction evidence="13 14">
        <text>N(6),N(6)-dimethyl-L-lysyl(9)-[histone H3] + 2 2-oxoglutarate + 2 O2 = L-lysyl(9)-[histone H3] + 2 formaldehyde + 2 succinate + 2 CO2</text>
        <dbReference type="Rhea" id="RHEA:60188"/>
        <dbReference type="Rhea" id="RHEA-COMP:15541"/>
        <dbReference type="Rhea" id="RHEA-COMP:15546"/>
        <dbReference type="ChEBI" id="CHEBI:15379"/>
        <dbReference type="ChEBI" id="CHEBI:16526"/>
        <dbReference type="ChEBI" id="CHEBI:16810"/>
        <dbReference type="ChEBI" id="CHEBI:16842"/>
        <dbReference type="ChEBI" id="CHEBI:29969"/>
        <dbReference type="ChEBI" id="CHEBI:30031"/>
        <dbReference type="ChEBI" id="CHEBI:61976"/>
        <dbReference type="EC" id="1.14.11.65"/>
    </reaction>
</comment>
<dbReference type="PANTHER" id="PTHR12549">
    <property type="entry name" value="JMJC DOMAIN-CONTAINING HISTONE DEMETHYLATION PROTEIN"/>
    <property type="match status" value="1"/>
</dbReference>
<feature type="region of interest" description="Disordered" evidence="15">
    <location>
        <begin position="439"/>
        <end position="466"/>
    </location>
</feature>
<keyword evidence="6" id="KW-0223">Dioxygenase</keyword>
<keyword evidence="10" id="KW-0804">Transcription</keyword>
<evidence type="ECO:0000256" key="14">
    <source>
        <dbReference type="RuleBase" id="RU369087"/>
    </source>
</evidence>
<dbReference type="GO" id="GO:0000785">
    <property type="term" value="C:chromatin"/>
    <property type="evidence" value="ECO:0007669"/>
    <property type="project" value="TreeGrafter"/>
</dbReference>
<dbReference type="PANTHER" id="PTHR12549:SF8">
    <property type="entry name" value="LYSINE-SPECIFIC DEMETHYLASE 3B"/>
    <property type="match status" value="1"/>
</dbReference>
<evidence type="ECO:0000256" key="6">
    <source>
        <dbReference type="ARBA" id="ARBA00022964"/>
    </source>
</evidence>
<dbReference type="GO" id="GO:0070988">
    <property type="term" value="P:demethylation"/>
    <property type="evidence" value="ECO:0007669"/>
    <property type="project" value="UniProtKB-UniRule"/>
</dbReference>
<feature type="region of interest" description="Disordered" evidence="15">
    <location>
        <begin position="518"/>
        <end position="685"/>
    </location>
</feature>
<dbReference type="GO" id="GO:0140683">
    <property type="term" value="F:histone H3K9me/H3K9me2 demethylase activity"/>
    <property type="evidence" value="ECO:0007669"/>
    <property type="project" value="UniProtKB-EC"/>
</dbReference>
<evidence type="ECO:0000313" key="18">
    <source>
        <dbReference type="Proteomes" id="UP000261640"/>
    </source>
</evidence>
<dbReference type="Pfam" id="PF22987">
    <property type="entry name" value="Tudor_KDM3B"/>
    <property type="match status" value="1"/>
</dbReference>
<dbReference type="InterPro" id="IPR054503">
    <property type="entry name" value="KDM3AB_Tudor"/>
</dbReference>
<comment type="subcellular location">
    <subcellularLocation>
        <location evidence="1 14">Nucleus</location>
    </subcellularLocation>
</comment>
<keyword evidence="8 14" id="KW-0408">Iron</keyword>
<evidence type="ECO:0000256" key="7">
    <source>
        <dbReference type="ARBA" id="ARBA00023002"/>
    </source>
</evidence>
<evidence type="ECO:0000256" key="10">
    <source>
        <dbReference type="ARBA" id="ARBA00023163"/>
    </source>
</evidence>
<keyword evidence="9" id="KW-0805">Transcription regulation</keyword>
<sequence length="1535" mass="168392">EEICYLVFVEFENASQRCSWVQVYDVGVKAVLVESSIVWANRSEGTGTSGAPASANAWPALTFRSLVDRVGLGSLVPVEYFGNKNFEFLPDNKTVQKFEVCKFNKLFLPSGSYTIQGRKVRVYQPEYEECWASGLVSQHDPISHIMEITFDNGDENQMVDPRVMHVMLAEEESYFLTFLPFKLGKNGRRRKDSETMKGDGGRRRRTASEGEDDLNLKRFKGAGDLGADAQNLSSPNTNSSLLMDPSHASRYPAHVKENGRSLSTQGAADSTTILTHNLTPPPLKPAPSPFSTTSFPSLGQMPSLVPGAPAQKASPSPQPDRDEASQSAYSKTAALGSKTASGFRLPQALPTAPVFGDVTSQTNGAPTTTTTTASQDTPRPFGFGFGGAKNETQSQQDQNLFFQCMTQNSGSIPSLTAGQTQSKDTNYFTAVSESLSKEPPCLFKPATSSEGPKKGSGLGGLTATSGAQSLGMQSGFNTSDSHQNLFLQASKEPTNPFLAYGDKTSHVPFIGLSGAEQQTLGPVSDSKPNLFTMAEPPKGILSSPFPALSTAASPSSSSSPTPTSSQRSQSEGPVAKDDQEVGEMPSSTSGCPVFGSTSPGAMEDVPVSFDQTQSQKFNLEERGQSSKRDSESSSNSDLSDLSENEEGPEKGQAPPTKDGAVLQKTKVQGAAKGRPRNKPFKIGQSVLKDQSKVRRLKQSGESFLQDGSCINVAPHLHKCRECRLERYRKYRNTEEDSDEDDDPNVACRFFHFRRLAFTRKGVLRVEGFLSPQQSDSMAMGLWLPVPAVQEGLDLDTSKYILANVGDQFCQLVMSEKEAMMMVEPHQKVAWKRAVRGVREMCDVCETTLFNIHWVCRKCGFGVCLDCYRLRRNRPREEDEVFSWLKCAKGQPHEPQNLMPTQIIPGTALYNIGDMVHSVRGKWGIKANCPCASRHTKPLVRPSAPNGISQVLLYSVGGERVSSSSNSTSGTSSPCNLTQSSAKESRSSGEGNSSALHWLADLATQKAKDDTRESGSLRSMMSRDSRPPFGLDSLSALSKPSASSPKLFNSLLLGSSMAQSKPEGSSLRDLLNSGPGKLPQGPGESGVPFPSVFTSAGSDKLKSSLPNFLDHIIASVVETKKAEGRRAGSSEGGELSVLGGRKDGVMGLSVLEPHTSHSWLCDGRLLCLQDPGNSNNWKIFRECWKQGQPVLVSGIHKNLKANLWQPRAFSDEFGDQDVDLVNCRNCAIISDVKVREFWDGFQVISKRLQDSDGQPMVLKLKDWPPGEDFRDMMPSRFHDLMENLPLPEYTKRDGRLNLAARLPNFFVRPDLGPKMYNAYGLISTEDRKVGTTNLHLDVSDAVNVMVYVGVPEGDENQEEQVMTTIEEGDVDEMTKRRVYEGEEKPGALWHIYAAKDAEKIRELLRKVGEEQGQENPPDHDPIHDQSWYLDQVLRRRLYEEYGVQGWAIVQFLGDAVFIPAGAPHQVHNLYSCIKVAEDFVSPEHVRHCFRLTQEFRHLSTTHTNHEDKLQVKNIIYHAVKDAIGTLKAHESKLARP</sequence>
<feature type="compositionally biased region" description="Low complexity" evidence="15">
    <location>
        <begin position="359"/>
        <end position="378"/>
    </location>
</feature>
<feature type="compositionally biased region" description="Basic and acidic residues" evidence="15">
    <location>
        <begin position="1005"/>
        <end position="1025"/>
    </location>
</feature>
<comment type="domain">
    <text evidence="14">Leu-Xaa-Xaa-Leu-Leu (LXXLL) motifs are known to mediate the association with nuclear receptors.</text>
</comment>
<dbReference type="GO" id="GO:0008270">
    <property type="term" value="F:zinc ion binding"/>
    <property type="evidence" value="ECO:0007669"/>
    <property type="project" value="UniProtKB-KW"/>
</dbReference>
<evidence type="ECO:0000256" key="4">
    <source>
        <dbReference type="ARBA" id="ARBA00022833"/>
    </source>
</evidence>
<dbReference type="FunFam" id="2.60.120.650:FF:000004">
    <property type="entry name" value="Putative lysine-specific demethylase 3B"/>
    <property type="match status" value="1"/>
</dbReference>
<feature type="compositionally biased region" description="Low complexity" evidence="15">
    <location>
        <begin position="231"/>
        <end position="242"/>
    </location>
</feature>
<dbReference type="Ensembl" id="ENSMAMT00000053957.1">
    <property type="protein sequence ID" value="ENSMAMP00000050947.1"/>
    <property type="gene ID" value="ENSMAMG00000008180.2"/>
</dbReference>
<evidence type="ECO:0000256" key="15">
    <source>
        <dbReference type="SAM" id="MobiDB-lite"/>
    </source>
</evidence>
<feature type="compositionally biased region" description="Polar residues" evidence="15">
    <location>
        <begin position="518"/>
        <end position="529"/>
    </location>
</feature>
<dbReference type="Pfam" id="PF02373">
    <property type="entry name" value="JmjC"/>
    <property type="match status" value="1"/>
</dbReference>
<feature type="region of interest" description="Disordered" evidence="15">
    <location>
        <begin position="354"/>
        <end position="392"/>
    </location>
</feature>
<dbReference type="GO" id="GO:0003712">
    <property type="term" value="F:transcription coregulator activity"/>
    <property type="evidence" value="ECO:0007669"/>
    <property type="project" value="TreeGrafter"/>
</dbReference>
<feature type="compositionally biased region" description="Polar residues" evidence="15">
    <location>
        <begin position="973"/>
        <end position="994"/>
    </location>
</feature>